<organism evidence="2">
    <name type="scientific">Caldithrix abyssi</name>
    <dbReference type="NCBI Taxonomy" id="187145"/>
    <lineage>
        <taxon>Bacteria</taxon>
        <taxon>Pseudomonadati</taxon>
        <taxon>Calditrichota</taxon>
        <taxon>Calditrichia</taxon>
        <taxon>Calditrichales</taxon>
        <taxon>Calditrichaceae</taxon>
        <taxon>Caldithrix</taxon>
    </lineage>
</organism>
<dbReference type="Pfam" id="PF03724">
    <property type="entry name" value="META"/>
    <property type="match status" value="1"/>
</dbReference>
<proteinExistence type="predicted"/>
<sequence length="201" mass="23019">MRPFALYFGSDTLLFAHNGCNTFFGPFTIEGDSLKLRGFGSTLIGCPSHDFFDTNALLKTSKITIHNGNLEMSHDDTTLIFTSKFYTPLPETAVLNKTMILVSSNDPQMAYYDSIQSYPTLRLNENRTFTIRRQVNTESGEYVYKANGLFGMNKEGDWTFAFSPPYLFFEGNLKNAGHYSFKDNILKIENRDKGYYYNFQL</sequence>
<protein>
    <submittedName>
        <fullName evidence="2">META domain-containing protein</fullName>
    </submittedName>
</protein>
<dbReference type="AlphaFoldDB" id="A0A7V1PV97"/>
<gene>
    <name evidence="2" type="ORF">ENJ10_10750</name>
</gene>
<comment type="caution">
    <text evidence="2">The sequence shown here is derived from an EMBL/GenBank/DDBJ whole genome shotgun (WGS) entry which is preliminary data.</text>
</comment>
<dbReference type="InterPro" id="IPR038670">
    <property type="entry name" value="HslJ-like_sf"/>
</dbReference>
<dbReference type="InterPro" id="IPR005184">
    <property type="entry name" value="DUF306_Meta_HslJ"/>
</dbReference>
<evidence type="ECO:0000313" key="2">
    <source>
        <dbReference type="EMBL" id="HED11157.1"/>
    </source>
</evidence>
<dbReference type="Gene3D" id="2.40.128.270">
    <property type="match status" value="1"/>
</dbReference>
<evidence type="ECO:0000259" key="1">
    <source>
        <dbReference type="Pfam" id="PF03724"/>
    </source>
</evidence>
<reference evidence="2" key="1">
    <citation type="journal article" date="2020" name="mSystems">
        <title>Genome- and Community-Level Interaction Insights into Carbon Utilization and Element Cycling Functions of Hydrothermarchaeota in Hydrothermal Sediment.</title>
        <authorList>
            <person name="Zhou Z."/>
            <person name="Liu Y."/>
            <person name="Xu W."/>
            <person name="Pan J."/>
            <person name="Luo Z.H."/>
            <person name="Li M."/>
        </authorList>
    </citation>
    <scope>NUCLEOTIDE SEQUENCE [LARGE SCALE GENOMIC DNA]</scope>
    <source>
        <strain evidence="2">HyVt-456</strain>
    </source>
</reference>
<dbReference type="Proteomes" id="UP000886005">
    <property type="component" value="Unassembled WGS sequence"/>
</dbReference>
<name>A0A7V1PV97_CALAY</name>
<accession>A0A7V1PV97</accession>
<feature type="domain" description="DUF306" evidence="1">
    <location>
        <begin position="5"/>
        <end position="77"/>
    </location>
</feature>
<dbReference type="EMBL" id="DRLD01000299">
    <property type="protein sequence ID" value="HED11157.1"/>
    <property type="molecule type" value="Genomic_DNA"/>
</dbReference>